<sequence>MRFSVMLSYFVALAAASPAPVTPSKSNLVARDCSWDGTGLDCGTIIADFLLTAETDGITLPWLISQLPEVSPGCVVSAIGGASACGDCIDLW</sequence>
<name>A0A9W9EWF0_9EURO</name>
<accession>A0A9W9EWF0</accession>
<dbReference type="GeneID" id="81359319"/>
<feature type="signal peptide" evidence="1">
    <location>
        <begin position="1"/>
        <end position="16"/>
    </location>
</feature>
<reference evidence="2" key="1">
    <citation type="submission" date="2022-11" db="EMBL/GenBank/DDBJ databases">
        <authorList>
            <person name="Petersen C."/>
        </authorList>
    </citation>
    <scope>NUCLEOTIDE SEQUENCE</scope>
    <source>
        <strain evidence="2">IBT 30761</strain>
    </source>
</reference>
<dbReference type="Proteomes" id="UP001149074">
    <property type="component" value="Unassembled WGS sequence"/>
</dbReference>
<feature type="chain" id="PRO_5040737754" evidence="1">
    <location>
        <begin position="17"/>
        <end position="92"/>
    </location>
</feature>
<reference evidence="2" key="2">
    <citation type="journal article" date="2023" name="IMA Fungus">
        <title>Comparative genomic study of the Penicillium genus elucidates a diverse pangenome and 15 lateral gene transfer events.</title>
        <authorList>
            <person name="Petersen C."/>
            <person name="Sorensen T."/>
            <person name="Nielsen M.R."/>
            <person name="Sondergaard T.E."/>
            <person name="Sorensen J.L."/>
            <person name="Fitzpatrick D.A."/>
            <person name="Frisvad J.C."/>
            <person name="Nielsen K.L."/>
        </authorList>
    </citation>
    <scope>NUCLEOTIDE SEQUENCE</scope>
    <source>
        <strain evidence="2">IBT 30761</strain>
    </source>
</reference>
<comment type="caution">
    <text evidence="2">The sequence shown here is derived from an EMBL/GenBank/DDBJ whole genome shotgun (WGS) entry which is preliminary data.</text>
</comment>
<dbReference type="AlphaFoldDB" id="A0A9W9EWF0"/>
<dbReference type="OrthoDB" id="4362353at2759"/>
<proteinExistence type="predicted"/>
<dbReference type="EMBL" id="JAPQKI010000009">
    <property type="protein sequence ID" value="KAJ5089164.1"/>
    <property type="molecule type" value="Genomic_DNA"/>
</dbReference>
<protein>
    <submittedName>
        <fullName evidence="2">Uncharacterized protein</fullName>
    </submittedName>
</protein>
<organism evidence="2 3">
    <name type="scientific">Penicillium argentinense</name>
    <dbReference type="NCBI Taxonomy" id="1131581"/>
    <lineage>
        <taxon>Eukaryota</taxon>
        <taxon>Fungi</taxon>
        <taxon>Dikarya</taxon>
        <taxon>Ascomycota</taxon>
        <taxon>Pezizomycotina</taxon>
        <taxon>Eurotiomycetes</taxon>
        <taxon>Eurotiomycetidae</taxon>
        <taxon>Eurotiales</taxon>
        <taxon>Aspergillaceae</taxon>
        <taxon>Penicillium</taxon>
    </lineage>
</organism>
<evidence type="ECO:0000313" key="2">
    <source>
        <dbReference type="EMBL" id="KAJ5089164.1"/>
    </source>
</evidence>
<keyword evidence="1" id="KW-0732">Signal</keyword>
<keyword evidence="3" id="KW-1185">Reference proteome</keyword>
<evidence type="ECO:0000256" key="1">
    <source>
        <dbReference type="SAM" id="SignalP"/>
    </source>
</evidence>
<gene>
    <name evidence="2" type="ORF">N7532_007848</name>
</gene>
<evidence type="ECO:0000313" key="3">
    <source>
        <dbReference type="Proteomes" id="UP001149074"/>
    </source>
</evidence>
<dbReference type="RefSeq" id="XP_056471146.1">
    <property type="nucleotide sequence ID" value="XM_056620340.1"/>
</dbReference>